<dbReference type="AlphaFoldDB" id="A0AA36GTG0"/>
<gene>
    <name evidence="1" type="ORF">CYNAS_LOCUS10019</name>
</gene>
<evidence type="ECO:0000313" key="2">
    <source>
        <dbReference type="Proteomes" id="UP001176961"/>
    </source>
</evidence>
<dbReference type="Proteomes" id="UP001176961">
    <property type="component" value="Unassembled WGS sequence"/>
</dbReference>
<dbReference type="EMBL" id="CATQJL010000223">
    <property type="protein sequence ID" value="CAJ0598036.1"/>
    <property type="molecule type" value="Genomic_DNA"/>
</dbReference>
<evidence type="ECO:0000313" key="1">
    <source>
        <dbReference type="EMBL" id="CAJ0598036.1"/>
    </source>
</evidence>
<organism evidence="1 2">
    <name type="scientific">Cylicocyclus nassatus</name>
    <name type="common">Nematode worm</name>
    <dbReference type="NCBI Taxonomy" id="53992"/>
    <lineage>
        <taxon>Eukaryota</taxon>
        <taxon>Metazoa</taxon>
        <taxon>Ecdysozoa</taxon>
        <taxon>Nematoda</taxon>
        <taxon>Chromadorea</taxon>
        <taxon>Rhabditida</taxon>
        <taxon>Rhabditina</taxon>
        <taxon>Rhabditomorpha</taxon>
        <taxon>Strongyloidea</taxon>
        <taxon>Strongylidae</taxon>
        <taxon>Cylicocyclus</taxon>
    </lineage>
</organism>
<protein>
    <submittedName>
        <fullName evidence="1">Uncharacterized protein</fullName>
    </submittedName>
</protein>
<reference evidence="1" key="1">
    <citation type="submission" date="2023-07" db="EMBL/GenBank/DDBJ databases">
        <authorList>
            <consortium name="CYATHOMIX"/>
        </authorList>
    </citation>
    <scope>NUCLEOTIDE SEQUENCE</scope>
    <source>
        <strain evidence="1">N/A</strain>
    </source>
</reference>
<name>A0AA36GTG0_CYLNA</name>
<proteinExistence type="predicted"/>
<accession>A0AA36GTG0</accession>
<keyword evidence="2" id="KW-1185">Reference proteome</keyword>
<comment type="caution">
    <text evidence="1">The sequence shown here is derived from an EMBL/GenBank/DDBJ whole genome shotgun (WGS) entry which is preliminary data.</text>
</comment>
<sequence length="112" mass="12647">MLYIALLALIGGCLADKGCYMLINELYDGYVKDTPPALVAAVEKHLKTKLSEDIFVSKNAYRDNGRTIVFVILDSPTFKKRMKTLVFDGLGLENAKTVDILEYRKFIDKCLH</sequence>